<organism evidence="4 5">
    <name type="scientific">Invertebrate iridovirus 25</name>
    <dbReference type="NCBI Taxonomy" id="1301280"/>
    <lineage>
        <taxon>Viruses</taxon>
        <taxon>Varidnaviria</taxon>
        <taxon>Bamfordvirae</taxon>
        <taxon>Nucleocytoviricota</taxon>
        <taxon>Megaviricetes</taxon>
        <taxon>Pimascovirales</taxon>
        <taxon>Pimascovirales incertae sedis</taxon>
        <taxon>Iridoviridae</taxon>
        <taxon>Betairidovirinae</taxon>
        <taxon>Chloriridovirus</taxon>
        <taxon>Chloriridovirus simulium2</taxon>
    </lineage>
</organism>
<dbReference type="OrthoDB" id="19073at10239"/>
<keyword evidence="1" id="KW-0862">Zinc</keyword>
<dbReference type="Gene3D" id="3.30.40.10">
    <property type="entry name" value="Zinc/RING finger domain, C3HC4 (zinc finger)"/>
    <property type="match status" value="1"/>
</dbReference>
<dbReference type="GO" id="GO:0006511">
    <property type="term" value="P:ubiquitin-dependent protein catabolic process"/>
    <property type="evidence" value="ECO:0007669"/>
    <property type="project" value="TreeGrafter"/>
</dbReference>
<feature type="region of interest" description="Disordered" evidence="2">
    <location>
        <begin position="104"/>
        <end position="127"/>
    </location>
</feature>
<dbReference type="Proteomes" id="UP000097612">
    <property type="component" value="Segment"/>
</dbReference>
<reference evidence="4 5" key="1">
    <citation type="journal article" date="2013" name="Arch. Virol.">
        <title>Complete genome sequence of invertebrate iridovirus IIV-25 isolated from a blackfly larva.</title>
        <authorList>
            <person name="Piegu B."/>
            <person name="Guizard S."/>
            <person name="Spears T."/>
            <person name="Cruaud C."/>
            <person name="Couloux A."/>
            <person name="Bideshi D.K."/>
            <person name="Federici B.A."/>
            <person name="Bigot Y."/>
        </authorList>
    </citation>
    <scope>NUCLEOTIDE SEQUENCE [LARGE SCALE GENOMIC DNA]</scope>
</reference>
<evidence type="ECO:0000313" key="5">
    <source>
        <dbReference type="Proteomes" id="UP000097612"/>
    </source>
</evidence>
<sequence length="225" mass="25928">MDQSILQLHDKTTLKNLAFEKGLSRRGFNGRNVSRMRKQDFIDFLLTTESETEEDSTTTLEEDVISMFQELMVDGFHHPIIQIMGALSGIRTIQLSSSDIRIFERSNSSDTETTDKKEERIPNEEDESVPNFEFQDIITTSHKSECECEVCQKNNKLIEENLKVTQNIQDLETKITCVVCQSNVRNVIFKPCNHLATCITCSKHHLLKKCPLCRKVFESTDRIFC</sequence>
<gene>
    <name evidence="4" type="primary">097L</name>
    <name evidence="4" type="ORF">IIV25_097L</name>
</gene>
<keyword evidence="5" id="KW-1185">Reference proteome</keyword>
<dbReference type="PANTHER" id="PTHR22696:SF1">
    <property type="entry name" value="E3 UBIQUITIN-PROTEIN LIGASE RNF26"/>
    <property type="match status" value="1"/>
</dbReference>
<evidence type="ECO:0000259" key="3">
    <source>
        <dbReference type="PROSITE" id="PS50089"/>
    </source>
</evidence>
<dbReference type="GO" id="GO:0008270">
    <property type="term" value="F:zinc ion binding"/>
    <property type="evidence" value="ECO:0007669"/>
    <property type="project" value="UniProtKB-KW"/>
</dbReference>
<feature type="compositionally biased region" description="Basic and acidic residues" evidence="2">
    <location>
        <begin position="113"/>
        <end position="123"/>
    </location>
</feature>
<evidence type="ECO:0000256" key="1">
    <source>
        <dbReference type="PROSITE-ProRule" id="PRU00175"/>
    </source>
</evidence>
<dbReference type="GO" id="GO:0016567">
    <property type="term" value="P:protein ubiquitination"/>
    <property type="evidence" value="ECO:0007669"/>
    <property type="project" value="TreeGrafter"/>
</dbReference>
<dbReference type="PANTHER" id="PTHR22696">
    <property type="entry name" value="E3 UBIQUITIN-PROTEIN LIGASE RNF26"/>
    <property type="match status" value="1"/>
</dbReference>
<evidence type="ECO:0000256" key="2">
    <source>
        <dbReference type="SAM" id="MobiDB-lite"/>
    </source>
</evidence>
<keyword evidence="1" id="KW-0863">Zinc-finger</keyword>
<dbReference type="PROSITE" id="PS50089">
    <property type="entry name" value="ZF_RING_2"/>
    <property type="match status" value="1"/>
</dbReference>
<dbReference type="InterPro" id="IPR001841">
    <property type="entry name" value="Znf_RING"/>
</dbReference>
<proteinExistence type="predicted"/>
<dbReference type="InterPro" id="IPR013083">
    <property type="entry name" value="Znf_RING/FYVE/PHD"/>
</dbReference>
<accession>W8W2F5</accession>
<dbReference type="GO" id="GO:0061630">
    <property type="term" value="F:ubiquitin protein ligase activity"/>
    <property type="evidence" value="ECO:0007669"/>
    <property type="project" value="TreeGrafter"/>
</dbReference>
<feature type="domain" description="RING-type" evidence="3">
    <location>
        <begin position="177"/>
        <end position="214"/>
    </location>
</feature>
<evidence type="ECO:0000313" key="4">
    <source>
        <dbReference type="EMBL" id="CCV02115.1"/>
    </source>
</evidence>
<keyword evidence="1" id="KW-0479">Metal-binding</keyword>
<protein>
    <submittedName>
        <fullName evidence="4">Putative IAP</fullName>
    </submittedName>
</protein>
<dbReference type="SUPFAM" id="SSF57850">
    <property type="entry name" value="RING/U-box"/>
    <property type="match status" value="1"/>
</dbReference>
<dbReference type="RefSeq" id="YP_009010630.1">
    <property type="nucleotide sequence ID" value="NC_023613.1"/>
</dbReference>
<dbReference type="KEGG" id="vg:18501469"/>
<dbReference type="Pfam" id="PF13920">
    <property type="entry name" value="zf-C3HC4_3"/>
    <property type="match status" value="1"/>
</dbReference>
<dbReference type="EMBL" id="HF920635">
    <property type="protein sequence ID" value="CCV02115.1"/>
    <property type="molecule type" value="Genomic_DNA"/>
</dbReference>
<name>W8W2F5_9VIRU</name>
<dbReference type="GeneID" id="18501469"/>